<evidence type="ECO:0000313" key="2">
    <source>
        <dbReference type="EMBL" id="SLN42021.1"/>
    </source>
</evidence>
<sequence length="398" mass="42303">MTGIDRRSVLRGGLALGCSAAASPLLTPMAFASAPWENRLVVIVLRGAMDGLDVVRPVGDPALAALRPTLAVQSDPGAIDAGFYALHPALDQLAPMWKRGEFGAVHAVSTPYRDKRSHFDGQDLLEAGTPGQAGADGWLNRMLQTIPGLSAETAYAIGREEMLILSGRAATTRWSPEARLELTPQGRRLLELVTHDDPLFRDAVAEAMDIVDSLAAEETGQAAAMGGNGNEALRGDHVRLAEFAASRLRGDSRIASFSLTGWDTHERQSVGLERALGRLTDTLLTLEAGLGAAWEKTAVLCVTEFGRTARENGTKGTDHGTGGAMLYAGGALRGSRVLGDWPGLSEAALYDRRDLMPTRDLRAHAGWVMRGLFGLDRSMIEGSVFPGLELGADPGLFA</sequence>
<dbReference type="PROSITE" id="PS51318">
    <property type="entry name" value="TAT"/>
    <property type="match status" value="1"/>
</dbReference>
<dbReference type="Proteomes" id="UP000240624">
    <property type="component" value="Unassembled WGS sequence"/>
</dbReference>
<dbReference type="EMBL" id="PYGB01000004">
    <property type="protein sequence ID" value="PSK86730.1"/>
    <property type="molecule type" value="Genomic_DNA"/>
</dbReference>
<gene>
    <name evidence="1" type="ORF">CLV79_104160</name>
    <name evidence="2" type="ORF">LOS8367_01791</name>
</gene>
<evidence type="ECO:0000313" key="1">
    <source>
        <dbReference type="EMBL" id="PSK86730.1"/>
    </source>
</evidence>
<evidence type="ECO:0000313" key="4">
    <source>
        <dbReference type="Proteomes" id="UP000240624"/>
    </source>
</evidence>
<dbReference type="RefSeq" id="WP_085896130.1">
    <property type="nucleotide sequence ID" value="NZ_FWFY01000004.1"/>
</dbReference>
<dbReference type="PANTHER" id="PTHR43737">
    <property type="entry name" value="BLL7424 PROTEIN"/>
    <property type="match status" value="1"/>
</dbReference>
<dbReference type="AlphaFoldDB" id="A0A1X6Z737"/>
<evidence type="ECO:0000313" key="3">
    <source>
        <dbReference type="Proteomes" id="UP000193495"/>
    </source>
</evidence>
<accession>A0A1X6Z737</accession>
<proteinExistence type="predicted"/>
<dbReference type="PANTHER" id="PTHR43737:SF1">
    <property type="entry name" value="DUF1501 DOMAIN-CONTAINING PROTEIN"/>
    <property type="match status" value="1"/>
</dbReference>
<keyword evidence="4" id="KW-1185">Reference proteome</keyword>
<dbReference type="Proteomes" id="UP000193495">
    <property type="component" value="Unassembled WGS sequence"/>
</dbReference>
<dbReference type="OrthoDB" id="9779968at2"/>
<reference evidence="1 4" key="2">
    <citation type="submission" date="2018-03" db="EMBL/GenBank/DDBJ databases">
        <title>Genomic Encyclopedia of Archaeal and Bacterial Type Strains, Phase II (KMG-II): from individual species to whole genera.</title>
        <authorList>
            <person name="Goeker M."/>
        </authorList>
    </citation>
    <scope>NUCLEOTIDE SEQUENCE [LARGE SCALE GENOMIC DNA]</scope>
    <source>
        <strain evidence="1 4">DSM 29956</strain>
    </source>
</reference>
<organism evidence="2 3">
    <name type="scientific">Limimaricola soesokkakensis</name>
    <dbReference type="NCBI Taxonomy" id="1343159"/>
    <lineage>
        <taxon>Bacteria</taxon>
        <taxon>Pseudomonadati</taxon>
        <taxon>Pseudomonadota</taxon>
        <taxon>Alphaproteobacteria</taxon>
        <taxon>Rhodobacterales</taxon>
        <taxon>Paracoccaceae</taxon>
        <taxon>Limimaricola</taxon>
    </lineage>
</organism>
<dbReference type="EMBL" id="FWFY01000004">
    <property type="protein sequence ID" value="SLN42021.1"/>
    <property type="molecule type" value="Genomic_DNA"/>
</dbReference>
<dbReference type="Pfam" id="PF07394">
    <property type="entry name" value="DUF1501"/>
    <property type="match status" value="1"/>
</dbReference>
<protein>
    <submittedName>
        <fullName evidence="1">Uncharacterized protein (DUF1501 family)</fullName>
    </submittedName>
</protein>
<name>A0A1X6Z737_9RHOB</name>
<dbReference type="InterPro" id="IPR010869">
    <property type="entry name" value="DUF1501"/>
</dbReference>
<dbReference type="InterPro" id="IPR006311">
    <property type="entry name" value="TAT_signal"/>
</dbReference>
<reference evidence="2 3" key="1">
    <citation type="submission" date="2017-03" db="EMBL/GenBank/DDBJ databases">
        <authorList>
            <person name="Afonso C.L."/>
            <person name="Miller P.J."/>
            <person name="Scott M.A."/>
            <person name="Spackman E."/>
            <person name="Goraichik I."/>
            <person name="Dimitrov K.M."/>
            <person name="Suarez D.L."/>
            <person name="Swayne D.E."/>
        </authorList>
    </citation>
    <scope>NUCLEOTIDE SEQUENCE [LARGE SCALE GENOMIC DNA]</scope>
    <source>
        <strain evidence="2 3">CECT 8367</strain>
    </source>
</reference>